<protein>
    <submittedName>
        <fullName evidence="1">Peptidyl-prolyl cis-trans isomerase</fullName>
        <ecNumber evidence="1">5.2.1.8</ecNumber>
    </submittedName>
</protein>
<dbReference type="GO" id="GO:0003755">
    <property type="term" value="F:peptidyl-prolyl cis-trans isomerase activity"/>
    <property type="evidence" value="ECO:0007669"/>
    <property type="project" value="UniProtKB-EC"/>
</dbReference>
<evidence type="ECO:0000313" key="2">
    <source>
        <dbReference type="Proteomes" id="UP000006454"/>
    </source>
</evidence>
<reference evidence="1 2" key="1">
    <citation type="journal article" date="2003" name="Genome Res.">
        <title>Genome analysis of F. nucleatum sub spp vincentii and its comparison with the genome of F. nucleatum ATCC 25586.</title>
        <authorList>
            <person name="Kapatral V."/>
            <person name="Ivanova N."/>
            <person name="Anderson I."/>
            <person name="Reznik G."/>
            <person name="Bhattacharyya A."/>
            <person name="Gardner W.L."/>
            <person name="Mikhailova N."/>
            <person name="Lapidus A."/>
            <person name="Larsen N."/>
            <person name="D'Souza M."/>
            <person name="Walunas T."/>
            <person name="Haselkorn R."/>
            <person name="Overbeek R."/>
            <person name="Kyrpides N."/>
        </authorList>
    </citation>
    <scope>NUCLEOTIDE SEQUENCE [LARGE SCALE GENOMIC DNA]</scope>
    <source>
        <strain evidence="1 2">ATCC 49256</strain>
    </source>
</reference>
<comment type="caution">
    <text evidence="1">The sequence shown here is derived from an EMBL/GenBank/DDBJ whole genome shotgun (WGS) entry which is preliminary data.</text>
</comment>
<proteinExistence type="predicted"/>
<dbReference type="Proteomes" id="UP000006454">
    <property type="component" value="Unassembled WGS sequence"/>
</dbReference>
<name>Q7P570_FUSVC</name>
<gene>
    <name evidence="1" type="ORF">FNV0907</name>
</gene>
<accession>Q7P570</accession>
<dbReference type="EMBL" id="AABF01000081">
    <property type="protein sequence ID" value="EAA23828.1"/>
    <property type="molecule type" value="Genomic_DNA"/>
</dbReference>
<sequence length="116" mass="12983">MTEKLEKLNKVKADIEAGTLTLNDKIDEDVIQSFDAKGITPDGIIPNFIYDPEIAKAVFGTELNKVGIINPNKATIVVFQKTKEVKAEDANFNKSKEQVKSDYINNKVAEYMSKLF</sequence>
<organism evidence="1 2">
    <name type="scientific">Fusobacterium vincentii ATCC 49256</name>
    <dbReference type="NCBI Taxonomy" id="209882"/>
    <lineage>
        <taxon>Bacteria</taxon>
        <taxon>Fusobacteriati</taxon>
        <taxon>Fusobacteriota</taxon>
        <taxon>Fusobacteriia</taxon>
        <taxon>Fusobacteriales</taxon>
        <taxon>Fusobacteriaceae</taxon>
        <taxon>Fusobacterium</taxon>
    </lineage>
</organism>
<dbReference type="EC" id="5.2.1.8" evidence="1"/>
<keyword evidence="1" id="KW-0413">Isomerase</keyword>
<dbReference type="AlphaFoldDB" id="Q7P570"/>
<evidence type="ECO:0000313" key="1">
    <source>
        <dbReference type="EMBL" id="EAA23828.1"/>
    </source>
</evidence>